<sequence length="140" mass="15682">MHPGSITHPTIPWELSCLSDVRELCACIRTDRDTVHGLGTRFWQVVVLRLRLYSSVPLVLATHSRIFLFSIFILFFTLCTRIRAIGPHTRALLESIAVFGHAARRCARFRYPPSALASLIHTIAFAFAFPASAASCAWVE</sequence>
<gene>
    <name evidence="2" type="ORF">RSOLAG1IB_03514</name>
</gene>
<feature type="transmembrane region" description="Helical" evidence="1">
    <location>
        <begin position="114"/>
        <end position="134"/>
    </location>
</feature>
<keyword evidence="1" id="KW-0472">Membrane</keyword>
<dbReference type="AlphaFoldDB" id="A0A0B7FNS5"/>
<accession>A0A0B7FNS5</accession>
<keyword evidence="1" id="KW-1133">Transmembrane helix</keyword>
<feature type="transmembrane region" description="Helical" evidence="1">
    <location>
        <begin position="58"/>
        <end position="80"/>
    </location>
</feature>
<evidence type="ECO:0000313" key="3">
    <source>
        <dbReference type="Proteomes" id="UP000059188"/>
    </source>
</evidence>
<dbReference type="Proteomes" id="UP000059188">
    <property type="component" value="Unassembled WGS sequence"/>
</dbReference>
<keyword evidence="1" id="KW-0812">Transmembrane</keyword>
<reference evidence="2 3" key="1">
    <citation type="submission" date="2014-11" db="EMBL/GenBank/DDBJ databases">
        <authorList>
            <person name="Wibberg Daniel"/>
        </authorList>
    </citation>
    <scope>NUCLEOTIDE SEQUENCE [LARGE SCALE GENOMIC DNA]</scope>
    <source>
        <strain evidence="2">Rhizoctonia solani AG1-IB 7/3/14</strain>
    </source>
</reference>
<evidence type="ECO:0000313" key="2">
    <source>
        <dbReference type="EMBL" id="CEL59581.1"/>
    </source>
</evidence>
<protein>
    <submittedName>
        <fullName evidence="2">Uncharacterized protein</fullName>
    </submittedName>
</protein>
<dbReference type="EMBL" id="LN679103">
    <property type="protein sequence ID" value="CEL59581.1"/>
    <property type="molecule type" value="Genomic_DNA"/>
</dbReference>
<name>A0A0B7FNS5_THACB</name>
<evidence type="ECO:0000256" key="1">
    <source>
        <dbReference type="SAM" id="Phobius"/>
    </source>
</evidence>
<proteinExistence type="predicted"/>
<organism evidence="2 3">
    <name type="scientific">Thanatephorus cucumeris (strain AG1-IB / isolate 7/3/14)</name>
    <name type="common">Lettuce bottom rot fungus</name>
    <name type="synonym">Rhizoctonia solani</name>
    <dbReference type="NCBI Taxonomy" id="1108050"/>
    <lineage>
        <taxon>Eukaryota</taxon>
        <taxon>Fungi</taxon>
        <taxon>Dikarya</taxon>
        <taxon>Basidiomycota</taxon>
        <taxon>Agaricomycotina</taxon>
        <taxon>Agaricomycetes</taxon>
        <taxon>Cantharellales</taxon>
        <taxon>Ceratobasidiaceae</taxon>
        <taxon>Rhizoctonia</taxon>
        <taxon>Rhizoctonia solani AG-1</taxon>
    </lineage>
</organism>
<keyword evidence="3" id="KW-1185">Reference proteome</keyword>